<dbReference type="AlphaFoldDB" id="A0A3B1DFG5"/>
<keyword evidence="1" id="KW-0812">Transmembrane</keyword>
<dbReference type="EMBL" id="UOGF01000027">
    <property type="protein sequence ID" value="VAX27387.1"/>
    <property type="molecule type" value="Genomic_DNA"/>
</dbReference>
<organism evidence="2">
    <name type="scientific">hydrothermal vent metagenome</name>
    <dbReference type="NCBI Taxonomy" id="652676"/>
    <lineage>
        <taxon>unclassified sequences</taxon>
        <taxon>metagenomes</taxon>
        <taxon>ecological metagenomes</taxon>
    </lineage>
</organism>
<name>A0A3B1DFG5_9ZZZZ</name>
<evidence type="ECO:0000313" key="2">
    <source>
        <dbReference type="EMBL" id="VAX27387.1"/>
    </source>
</evidence>
<evidence type="ECO:0000256" key="1">
    <source>
        <dbReference type="SAM" id="Phobius"/>
    </source>
</evidence>
<reference evidence="2" key="1">
    <citation type="submission" date="2018-06" db="EMBL/GenBank/DDBJ databases">
        <authorList>
            <person name="Zhirakovskaya E."/>
        </authorList>
    </citation>
    <scope>NUCLEOTIDE SEQUENCE</scope>
</reference>
<accession>A0A3B1DFG5</accession>
<protein>
    <submittedName>
        <fullName evidence="2">Uncharacterized protein</fullName>
    </submittedName>
</protein>
<sequence length="80" mass="8894">MISPTTEALGIISVTMMVVSYALEKRGNIFIAIFAVGCALAAFYAYLLGSYPFLFAEGIWSVIAFRRFYTEMKKKSMSTS</sequence>
<feature type="transmembrane region" description="Helical" evidence="1">
    <location>
        <begin position="30"/>
        <end position="47"/>
    </location>
</feature>
<feature type="transmembrane region" description="Helical" evidence="1">
    <location>
        <begin position="6"/>
        <end position="23"/>
    </location>
</feature>
<feature type="transmembrane region" description="Helical" evidence="1">
    <location>
        <begin position="53"/>
        <end position="69"/>
    </location>
</feature>
<proteinExistence type="predicted"/>
<gene>
    <name evidence="2" type="ORF">MNBD_NITROSPIRAE01-1610</name>
</gene>
<keyword evidence="1" id="KW-1133">Transmembrane helix</keyword>
<keyword evidence="1" id="KW-0472">Membrane</keyword>